<evidence type="ECO:0000313" key="1">
    <source>
        <dbReference type="EMBL" id="KAF1921886.1"/>
    </source>
</evidence>
<dbReference type="AlphaFoldDB" id="A0A6A5R539"/>
<sequence>MARPVIIINKDFQAFPRTQVRFSNTDEHYRILLGFASALVHEFAHAYNFWFNPGGVEPRWTRSEKEAELGWSWERTMLGYGVQLMRPFSGREGMRNRFLFDFKMLEYRSSNERKHVVAELVASHRTDAQFTTADARGRIAAPLAMPTNRFNYSSYYLDDDANVDSYIAAAQVVTMGWVIAWFSEEMWQARSEIWRHEDRYIRPSAGNGFVLLYECSGRYARTLRPLFPAFPVDSDILRRRARGDYSRWTLQATYMINSLNSHDCFVSNVSRP</sequence>
<protein>
    <submittedName>
        <fullName evidence="1">Uncharacterized protein</fullName>
    </submittedName>
</protein>
<gene>
    <name evidence="1" type="ORF">BDU57DRAFT_545273</name>
</gene>
<reference evidence="1" key="1">
    <citation type="journal article" date="2020" name="Stud. Mycol.">
        <title>101 Dothideomycetes genomes: a test case for predicting lifestyles and emergence of pathogens.</title>
        <authorList>
            <person name="Haridas S."/>
            <person name="Albert R."/>
            <person name="Binder M."/>
            <person name="Bloem J."/>
            <person name="Labutti K."/>
            <person name="Salamov A."/>
            <person name="Andreopoulos B."/>
            <person name="Baker S."/>
            <person name="Barry K."/>
            <person name="Bills G."/>
            <person name="Bluhm B."/>
            <person name="Cannon C."/>
            <person name="Castanera R."/>
            <person name="Culley D."/>
            <person name="Daum C."/>
            <person name="Ezra D."/>
            <person name="Gonzalez J."/>
            <person name="Henrissat B."/>
            <person name="Kuo A."/>
            <person name="Liang C."/>
            <person name="Lipzen A."/>
            <person name="Lutzoni F."/>
            <person name="Magnuson J."/>
            <person name="Mondo S."/>
            <person name="Nolan M."/>
            <person name="Ohm R."/>
            <person name="Pangilinan J."/>
            <person name="Park H.-J."/>
            <person name="Ramirez L."/>
            <person name="Alfaro M."/>
            <person name="Sun H."/>
            <person name="Tritt A."/>
            <person name="Yoshinaga Y."/>
            <person name="Zwiers L.-H."/>
            <person name="Turgeon B."/>
            <person name="Goodwin S."/>
            <person name="Spatafora J."/>
            <person name="Crous P."/>
            <person name="Grigoriev I."/>
        </authorList>
    </citation>
    <scope>NUCLEOTIDE SEQUENCE</scope>
    <source>
        <strain evidence="1">HMLAC05119</strain>
    </source>
</reference>
<evidence type="ECO:0000313" key="2">
    <source>
        <dbReference type="Proteomes" id="UP000800096"/>
    </source>
</evidence>
<organism evidence="1 2">
    <name type="scientific">Ampelomyces quisqualis</name>
    <name type="common">Powdery mildew agent</name>
    <dbReference type="NCBI Taxonomy" id="50730"/>
    <lineage>
        <taxon>Eukaryota</taxon>
        <taxon>Fungi</taxon>
        <taxon>Dikarya</taxon>
        <taxon>Ascomycota</taxon>
        <taxon>Pezizomycotina</taxon>
        <taxon>Dothideomycetes</taxon>
        <taxon>Pleosporomycetidae</taxon>
        <taxon>Pleosporales</taxon>
        <taxon>Pleosporineae</taxon>
        <taxon>Phaeosphaeriaceae</taxon>
        <taxon>Ampelomyces</taxon>
    </lineage>
</organism>
<dbReference type="Proteomes" id="UP000800096">
    <property type="component" value="Unassembled WGS sequence"/>
</dbReference>
<dbReference type="OrthoDB" id="10254945at2759"/>
<dbReference type="EMBL" id="ML979132">
    <property type="protein sequence ID" value="KAF1921886.1"/>
    <property type="molecule type" value="Genomic_DNA"/>
</dbReference>
<proteinExistence type="predicted"/>
<keyword evidence="2" id="KW-1185">Reference proteome</keyword>
<name>A0A6A5R539_AMPQU</name>
<accession>A0A6A5R539</accession>